<organism evidence="4 5">
    <name type="scientific">Catellatospora chokoriensis</name>
    <dbReference type="NCBI Taxonomy" id="310353"/>
    <lineage>
        <taxon>Bacteria</taxon>
        <taxon>Bacillati</taxon>
        <taxon>Actinomycetota</taxon>
        <taxon>Actinomycetes</taxon>
        <taxon>Micromonosporales</taxon>
        <taxon>Micromonosporaceae</taxon>
        <taxon>Catellatospora</taxon>
    </lineage>
</organism>
<dbReference type="PANTHER" id="PTHR43237">
    <property type="entry name" value="NADP-DEPENDENT MALIC ENZYME"/>
    <property type="match status" value="1"/>
</dbReference>
<feature type="domain" description="Malic enzyme N-terminal" evidence="3">
    <location>
        <begin position="4"/>
        <end position="123"/>
    </location>
</feature>
<accession>A0A8J3NWB3</accession>
<dbReference type="InterPro" id="IPR046346">
    <property type="entry name" value="Aminoacid_DH-like_N_sf"/>
</dbReference>
<gene>
    <name evidence="4" type="ORF">Cch02nite_82710</name>
</gene>
<dbReference type="SMART" id="SM01274">
    <property type="entry name" value="malic"/>
    <property type="match status" value="1"/>
</dbReference>
<evidence type="ECO:0000259" key="3">
    <source>
        <dbReference type="SMART" id="SM01274"/>
    </source>
</evidence>
<protein>
    <submittedName>
        <fullName evidence="4">Uncharacterized protein</fullName>
    </submittedName>
</protein>
<dbReference type="PANTHER" id="PTHR43237:SF4">
    <property type="entry name" value="NADP-DEPENDENT MALIC ENZYME"/>
    <property type="match status" value="1"/>
</dbReference>
<keyword evidence="5" id="KW-1185">Reference proteome</keyword>
<proteinExistence type="predicted"/>
<dbReference type="GO" id="GO:0004470">
    <property type="term" value="F:malic enzyme activity"/>
    <property type="evidence" value="ECO:0007669"/>
    <property type="project" value="InterPro"/>
</dbReference>
<evidence type="ECO:0000256" key="1">
    <source>
        <dbReference type="ARBA" id="ARBA00023002"/>
    </source>
</evidence>
<dbReference type="Gene3D" id="3.40.50.720">
    <property type="entry name" value="NAD(P)-binding Rossmann-like Domain"/>
    <property type="match status" value="1"/>
</dbReference>
<dbReference type="InterPro" id="IPR051674">
    <property type="entry name" value="Malate_Decarboxylase"/>
</dbReference>
<name>A0A8J3NWB3_9ACTN</name>
<dbReference type="SUPFAM" id="SSF51735">
    <property type="entry name" value="NAD(P)-binding Rossmann-fold domains"/>
    <property type="match status" value="1"/>
</dbReference>
<dbReference type="SUPFAM" id="SSF53223">
    <property type="entry name" value="Aminoacid dehydrogenase-like, N-terminal domain"/>
    <property type="match status" value="1"/>
</dbReference>
<dbReference type="GO" id="GO:0016616">
    <property type="term" value="F:oxidoreductase activity, acting on the CH-OH group of donors, NAD or NADP as acceptor"/>
    <property type="evidence" value="ECO:0007669"/>
    <property type="project" value="InterPro"/>
</dbReference>
<dbReference type="InterPro" id="IPR012301">
    <property type="entry name" value="Malic_N_dom"/>
</dbReference>
<dbReference type="AlphaFoldDB" id="A0A8J3NWB3"/>
<evidence type="ECO:0000313" key="5">
    <source>
        <dbReference type="Proteomes" id="UP000619293"/>
    </source>
</evidence>
<reference evidence="4 5" key="1">
    <citation type="submission" date="2021-01" db="EMBL/GenBank/DDBJ databases">
        <title>Whole genome shotgun sequence of Catellatospora chokoriensis NBRC 107358.</title>
        <authorList>
            <person name="Komaki H."/>
            <person name="Tamura T."/>
        </authorList>
    </citation>
    <scope>NUCLEOTIDE SEQUENCE [LARGE SCALE GENOMIC DNA]</scope>
    <source>
        <strain evidence="4 5">NBRC 107358</strain>
    </source>
</reference>
<dbReference type="InterPro" id="IPR037062">
    <property type="entry name" value="Malic_N_dom_sf"/>
</dbReference>
<dbReference type="GO" id="GO:0051287">
    <property type="term" value="F:NAD binding"/>
    <property type="evidence" value="ECO:0007669"/>
    <property type="project" value="InterPro"/>
</dbReference>
<dbReference type="Gene3D" id="3.40.50.10380">
    <property type="entry name" value="Malic enzyme, N-terminal domain"/>
    <property type="match status" value="1"/>
</dbReference>
<keyword evidence="1" id="KW-0560">Oxidoreductase</keyword>
<dbReference type="SMART" id="SM00919">
    <property type="entry name" value="Malic_M"/>
    <property type="match status" value="1"/>
</dbReference>
<evidence type="ECO:0000259" key="2">
    <source>
        <dbReference type="SMART" id="SM00919"/>
    </source>
</evidence>
<dbReference type="EMBL" id="BONG01000124">
    <property type="protein sequence ID" value="GIF94827.1"/>
    <property type="molecule type" value="Genomic_DNA"/>
</dbReference>
<sequence length="372" mass="37980">MTAWGVAVTWFTRAARTRAVNAVGETELRGADEDSVQANRVAVVTGTALSPERADLPTARRRADTQAGALARLAGIDAEPVSVDTDNVEAFVTAVTSLAPGFAALSLEGHNAAECFEAQRLLQQRLGMPVVQGDALGLAVAVLAGLNNAVRVAGKDLPTARVVIAGVSPGAAATARLLVAAGVDDVVICGRGGALHPDDAAVLPPYLTRLIGWTNPRRVRGRLPDLLVGADALIDLAPTTALTAPMVTAMRPSPVVFALTDGQPVLSEVAEAAAVVVTRQGPGAVDAALALPGLLRGALNACSSEVSLPMQLAAADALSGLAVHVSTSRLLPEVGDERVVASVAAAVTATATYERRAAAPARHAFPQEGTRR</sequence>
<dbReference type="InterPro" id="IPR036291">
    <property type="entry name" value="NAD(P)-bd_dom_sf"/>
</dbReference>
<evidence type="ECO:0000313" key="4">
    <source>
        <dbReference type="EMBL" id="GIF94827.1"/>
    </source>
</evidence>
<dbReference type="InterPro" id="IPR012302">
    <property type="entry name" value="Malic_NAD-bd"/>
</dbReference>
<feature type="domain" description="Malic enzyme NAD-binding" evidence="2">
    <location>
        <begin position="139"/>
        <end position="352"/>
    </location>
</feature>
<dbReference type="Proteomes" id="UP000619293">
    <property type="component" value="Unassembled WGS sequence"/>
</dbReference>
<comment type="caution">
    <text evidence="4">The sequence shown here is derived from an EMBL/GenBank/DDBJ whole genome shotgun (WGS) entry which is preliminary data.</text>
</comment>